<gene>
    <name evidence="2" type="ORF">E9232_004897</name>
</gene>
<sequence length="656" mass="67683">MGLLDWLVDRNPNAAPIPLDYQPNKSLAPGVPRPGAIPMADAPAVIPDWQRRLEKRESGFNPGAKNDLGYFGLYQFGTPAASDAGFYTPAPGERKNAWQGTFNVPGFPQVRTAQDFASSPDAQRSAFGMWTAYLDDEAKRLGLDKYIGQTVNGVPVTREGLLTGMHIGGPGGVKAFLTGGDDRSDKNGTSVGDYMRMGAGVGGSTGGDTAIGGVGQDKIAPQAAGGNGMAGQGLLNLPPEVTQGLLGSYEPTWQDKVGALLSGAGGALASSGGGQNWGAAGSQAMQAAYRDRRAQGQRGRSDKAMQSLVAANPQLGAIAALGGPEMLAQVLAKKMIPGDPQTMMNVGGRVYDPNTRQFVTEAPPPEAPQAIRTLQALGVDPSTLTPEQRLQMGGITPQKPDKPEYREVGGRLVQVGPTGVQDVTPESIRAKPPESTELGKLQAERAALPPGDPRIAEYDARIGAMGKTGGVTVNNFPAEIGARLGLGNQFLDNDLPEIRKQIDAGALEGLGSRAQMALGAGTPGRIVARIQTGVDALRRNLTGAGMNAAEVDEYVGRYLPTSTDGATTIKSKLDGLEADLIASREGVLAAKGGGNPVAISGAPSSAAPLRAAPSAPAAPVPMPAAPSGGPVPGTVEMGYRFKGGNPADPNSWEKVQ</sequence>
<evidence type="ECO:0000313" key="2">
    <source>
        <dbReference type="EMBL" id="MDR6292357.1"/>
    </source>
</evidence>
<evidence type="ECO:0000313" key="3">
    <source>
        <dbReference type="Proteomes" id="UP001262410"/>
    </source>
</evidence>
<organism evidence="2 3">
    <name type="scientific">Inquilinus ginsengisoli</name>
    <dbReference type="NCBI Taxonomy" id="363840"/>
    <lineage>
        <taxon>Bacteria</taxon>
        <taxon>Pseudomonadati</taxon>
        <taxon>Pseudomonadota</taxon>
        <taxon>Alphaproteobacteria</taxon>
        <taxon>Rhodospirillales</taxon>
        <taxon>Rhodospirillaceae</taxon>
        <taxon>Inquilinus</taxon>
    </lineage>
</organism>
<keyword evidence="3" id="KW-1185">Reference proteome</keyword>
<reference evidence="2 3" key="1">
    <citation type="submission" date="2023-07" db="EMBL/GenBank/DDBJ databases">
        <title>Sorghum-associated microbial communities from plants grown in Nebraska, USA.</title>
        <authorList>
            <person name="Schachtman D."/>
        </authorList>
    </citation>
    <scope>NUCLEOTIDE SEQUENCE [LARGE SCALE GENOMIC DNA]</scope>
    <source>
        <strain evidence="2 3">584</strain>
    </source>
</reference>
<name>A0ABU1JUR3_9PROT</name>
<protein>
    <submittedName>
        <fullName evidence="2">Uncharacterized protein</fullName>
    </submittedName>
</protein>
<feature type="region of interest" description="Disordered" evidence="1">
    <location>
        <begin position="604"/>
        <end position="656"/>
    </location>
</feature>
<accession>A0ABU1JUR3</accession>
<evidence type="ECO:0000256" key="1">
    <source>
        <dbReference type="SAM" id="MobiDB-lite"/>
    </source>
</evidence>
<dbReference type="Proteomes" id="UP001262410">
    <property type="component" value="Unassembled WGS sequence"/>
</dbReference>
<proteinExistence type="predicted"/>
<dbReference type="RefSeq" id="WP_309798389.1">
    <property type="nucleotide sequence ID" value="NZ_JAVDPW010000009.1"/>
</dbReference>
<dbReference type="EMBL" id="JAVDPW010000009">
    <property type="protein sequence ID" value="MDR6292357.1"/>
    <property type="molecule type" value="Genomic_DNA"/>
</dbReference>
<feature type="compositionally biased region" description="Low complexity" evidence="1">
    <location>
        <begin position="604"/>
        <end position="615"/>
    </location>
</feature>
<comment type="caution">
    <text evidence="2">The sequence shown here is derived from an EMBL/GenBank/DDBJ whole genome shotgun (WGS) entry which is preliminary data.</text>
</comment>